<feature type="region of interest" description="Disordered" evidence="1">
    <location>
        <begin position="1"/>
        <end position="29"/>
    </location>
</feature>
<dbReference type="Proteomes" id="UP001499979">
    <property type="component" value="Unassembled WGS sequence"/>
</dbReference>
<accession>A0ABN1UG24</accession>
<feature type="compositionally biased region" description="Basic and acidic residues" evidence="1">
    <location>
        <begin position="45"/>
        <end position="60"/>
    </location>
</feature>
<evidence type="ECO:0000313" key="2">
    <source>
        <dbReference type="EMBL" id="GAA1149111.1"/>
    </source>
</evidence>
<protein>
    <submittedName>
        <fullName evidence="2">Uncharacterized protein</fullName>
    </submittedName>
</protein>
<feature type="region of interest" description="Disordered" evidence="1">
    <location>
        <begin position="45"/>
        <end position="99"/>
    </location>
</feature>
<evidence type="ECO:0000313" key="3">
    <source>
        <dbReference type="Proteomes" id="UP001499979"/>
    </source>
</evidence>
<evidence type="ECO:0000256" key="1">
    <source>
        <dbReference type="SAM" id="MobiDB-lite"/>
    </source>
</evidence>
<comment type="caution">
    <text evidence="2">The sequence shown here is derived from an EMBL/GenBank/DDBJ whole genome shotgun (WGS) entry which is preliminary data.</text>
</comment>
<dbReference type="EMBL" id="BAAAJE010000015">
    <property type="protein sequence ID" value="GAA1149111.1"/>
    <property type="molecule type" value="Genomic_DNA"/>
</dbReference>
<keyword evidence="3" id="KW-1185">Reference proteome</keyword>
<feature type="compositionally biased region" description="Basic and acidic residues" evidence="1">
    <location>
        <begin position="1"/>
        <end position="22"/>
    </location>
</feature>
<sequence>MGKQGTEDRDSHRAPEGAEEGRPGGGHAEVGVGYRILCRQHENLHHHADAGAGDEHEHAGQPEGGVHRQPAHQRQSNGRYQQADDWEDLVAAGAGDQPP</sequence>
<gene>
    <name evidence="2" type="ORF">GCM10009606_29780</name>
</gene>
<reference evidence="2 3" key="1">
    <citation type="journal article" date="2019" name="Int. J. Syst. Evol. Microbiol.">
        <title>The Global Catalogue of Microorganisms (GCM) 10K type strain sequencing project: providing services to taxonomists for standard genome sequencing and annotation.</title>
        <authorList>
            <consortium name="The Broad Institute Genomics Platform"/>
            <consortium name="The Broad Institute Genome Sequencing Center for Infectious Disease"/>
            <person name="Wu L."/>
            <person name="Ma J."/>
        </authorList>
    </citation>
    <scope>NUCLEOTIDE SEQUENCE [LARGE SCALE GENOMIC DNA]</scope>
    <source>
        <strain evidence="2 3">JCM 11813</strain>
    </source>
</reference>
<organism evidence="2 3">
    <name type="scientific">Nocardioides aquiterrae</name>
    <dbReference type="NCBI Taxonomy" id="203799"/>
    <lineage>
        <taxon>Bacteria</taxon>
        <taxon>Bacillati</taxon>
        <taxon>Actinomycetota</taxon>
        <taxon>Actinomycetes</taxon>
        <taxon>Propionibacteriales</taxon>
        <taxon>Nocardioidaceae</taxon>
        <taxon>Nocardioides</taxon>
    </lineage>
</organism>
<proteinExistence type="predicted"/>
<name>A0ABN1UG24_9ACTN</name>